<gene>
    <name evidence="3" type="ORF">J2S20_001923</name>
</gene>
<reference evidence="3" key="1">
    <citation type="submission" date="2023-07" db="EMBL/GenBank/DDBJ databases">
        <title>Genomic Encyclopedia of Type Strains, Phase IV (KMG-IV): sequencing the most valuable type-strain genomes for metagenomic binning, comparative biology and taxonomic classification.</title>
        <authorList>
            <person name="Goeker M."/>
        </authorList>
    </citation>
    <scope>NUCLEOTIDE SEQUENCE</scope>
    <source>
        <strain evidence="3">DSM 19659</strain>
    </source>
</reference>
<keyword evidence="1" id="KW-0472">Membrane</keyword>
<proteinExistence type="predicted"/>
<evidence type="ECO:0000313" key="4">
    <source>
        <dbReference type="Proteomes" id="UP001241537"/>
    </source>
</evidence>
<dbReference type="InterPro" id="IPR051162">
    <property type="entry name" value="T4SS_component"/>
</dbReference>
<keyword evidence="4" id="KW-1185">Reference proteome</keyword>
<keyword evidence="1" id="KW-0812">Transmembrane</keyword>
<sequence>MRIIPKRTKVRMELFKGIELPDVLVGAMGFGLSISFLVSNIPFAFVPALIISLITVLLIMPIEDDKGYLMLYYVLKYLGRQKVFKKRDGAGESGDRKKTAAFTIENITPFTGIRDIYIEYGTQYYATVIQIPSVEFRFFSEARQNALIDRCLGAILRMAAMGETIDLVKLDRPFIYDELVAAERQKAEELKEAYLNGMISEEELTVRVGIVNDRIAQINAMNFKEKIYRPMHYLMFIDKDRDLIREQALTAISMFEANGMQSRLLKEKELVVFLRYNYGSGFDEREAESLTPEEYLDWILPKRIEMRSRTVKYDDLITHTLRVRDYPLLVGNAWGAGFMNRLGTKVVVKMTPVERYKAIRQIDRSIDELREQRSNTGKTSRMMELDTHVDTLSEVLSLLQGENEVLFNVNTFVQVNDYEYSEQMARAGGRLKYRSPFKKTIRREMSEGGFKVTDLLLQQFEGYSSAQLSGYDAFQRYQRGIHSGSVAAAFPYVYKSLYDEGGIFIGHSGGVPVFINFFQRDKERVNSNTVIIGKSGSGKSYATKSILAQLAAENSRIFILDPENEYSRMAKELNGKVIDVGSAKQGRLNPFHIITGLSDDEKDAELGEKAAKMNSFTTHLQFLEEFYKQILPGISPDALEYLNNITIRMYEEKGIDNDADLSVLLPEDYPTFDDLYDKILNDFQLTSGEYSKNNLRILLNYISKFASGGRDSTLWNGKASISTKENFVVFDFQSLLANKNNTIANAQMLLVLKWLDNEIIKNRDYNIRYHASRKIVIVIDEAHVFIDQKYPIALDFMFQLAKRIRKYNGMQVVITQNIKDFVGTEELARKSTAIINASQYSFIFALAPNDMQDLVKLYENAGAINESEQEDIVNAGRGKAFVITTPTERSNVEIQAGNGIEELFTM</sequence>
<dbReference type="RefSeq" id="WP_307255211.1">
    <property type="nucleotide sequence ID" value="NZ_JAUSTO010000014.1"/>
</dbReference>
<evidence type="ECO:0000259" key="2">
    <source>
        <dbReference type="SMART" id="SM00382"/>
    </source>
</evidence>
<dbReference type="InterPro" id="IPR043964">
    <property type="entry name" value="P-loop_TraG"/>
</dbReference>
<dbReference type="EMBL" id="JAUSTO010000014">
    <property type="protein sequence ID" value="MDQ0153213.1"/>
    <property type="molecule type" value="Genomic_DNA"/>
</dbReference>
<organism evidence="3 4">
    <name type="scientific">Moryella indoligenes</name>
    <dbReference type="NCBI Taxonomy" id="371674"/>
    <lineage>
        <taxon>Bacteria</taxon>
        <taxon>Bacillati</taxon>
        <taxon>Bacillota</taxon>
        <taxon>Clostridia</taxon>
        <taxon>Lachnospirales</taxon>
        <taxon>Lachnospiraceae</taxon>
        <taxon>Moryella</taxon>
    </lineage>
</organism>
<feature type="domain" description="AAA+ ATPase" evidence="2">
    <location>
        <begin position="525"/>
        <end position="841"/>
    </location>
</feature>
<protein>
    <recommendedName>
        <fullName evidence="2">AAA+ ATPase domain-containing protein</fullName>
    </recommendedName>
</protein>
<accession>A0AAE3VBV9</accession>
<dbReference type="PANTHER" id="PTHR30121:SF11">
    <property type="entry name" value="AAA+ ATPASE DOMAIN-CONTAINING PROTEIN"/>
    <property type="match status" value="1"/>
</dbReference>
<dbReference type="SMART" id="SM00382">
    <property type="entry name" value="AAA"/>
    <property type="match status" value="1"/>
</dbReference>
<dbReference type="Pfam" id="PF19044">
    <property type="entry name" value="P-loop_TraG"/>
    <property type="match status" value="1"/>
</dbReference>
<dbReference type="CDD" id="cd01127">
    <property type="entry name" value="TrwB_TraG_TraD_VirD4"/>
    <property type="match status" value="1"/>
</dbReference>
<dbReference type="Gene3D" id="3.40.50.300">
    <property type="entry name" value="P-loop containing nucleotide triphosphate hydrolases"/>
    <property type="match status" value="1"/>
</dbReference>
<dbReference type="SUPFAM" id="SSF52540">
    <property type="entry name" value="P-loop containing nucleoside triphosphate hydrolases"/>
    <property type="match status" value="1"/>
</dbReference>
<dbReference type="PANTHER" id="PTHR30121">
    <property type="entry name" value="UNCHARACTERIZED PROTEIN YJGR-RELATED"/>
    <property type="match status" value="1"/>
</dbReference>
<comment type="caution">
    <text evidence="3">The sequence shown here is derived from an EMBL/GenBank/DDBJ whole genome shotgun (WGS) entry which is preliminary data.</text>
</comment>
<evidence type="ECO:0000256" key="1">
    <source>
        <dbReference type="SAM" id="Phobius"/>
    </source>
</evidence>
<dbReference type="Proteomes" id="UP001241537">
    <property type="component" value="Unassembled WGS sequence"/>
</dbReference>
<name>A0AAE3VBV9_9FIRM</name>
<dbReference type="InterPro" id="IPR027417">
    <property type="entry name" value="P-loop_NTPase"/>
</dbReference>
<dbReference type="AlphaFoldDB" id="A0AAE3VBV9"/>
<dbReference type="InterPro" id="IPR003593">
    <property type="entry name" value="AAA+_ATPase"/>
</dbReference>
<feature type="transmembrane region" description="Helical" evidence="1">
    <location>
        <begin position="44"/>
        <end position="62"/>
    </location>
</feature>
<keyword evidence="1" id="KW-1133">Transmembrane helix</keyword>
<evidence type="ECO:0000313" key="3">
    <source>
        <dbReference type="EMBL" id="MDQ0153213.1"/>
    </source>
</evidence>
<dbReference type="Gene3D" id="1.10.8.730">
    <property type="match status" value="1"/>
</dbReference>